<sequence>MAHVLNRLRVPALGQTTRAIQFARYNNAVSGPRFLSDKPGLESTDIRDVADARPTSPPKPKVSNASVTDPSKLSGEQKREVEEHNKDFDAKHDRSQPAEDDKVDKKFWQSGRTEGGV</sequence>
<keyword evidence="3" id="KW-1185">Reference proteome</keyword>
<feature type="compositionally biased region" description="Basic and acidic residues" evidence="1">
    <location>
        <begin position="35"/>
        <end position="51"/>
    </location>
</feature>
<comment type="caution">
    <text evidence="2">The sequence shown here is derived from an EMBL/GenBank/DDBJ whole genome shotgun (WGS) entry which is preliminary data.</text>
</comment>
<feature type="compositionally biased region" description="Basic and acidic residues" evidence="1">
    <location>
        <begin position="75"/>
        <end position="107"/>
    </location>
</feature>
<evidence type="ECO:0000313" key="3">
    <source>
        <dbReference type="Proteomes" id="UP000295083"/>
    </source>
</evidence>
<dbReference type="AlphaFoldDB" id="A0A4R8QTF0"/>
<dbReference type="EMBL" id="QAPG01000011">
    <property type="protein sequence ID" value="TDZ39285.1"/>
    <property type="molecule type" value="Genomic_DNA"/>
</dbReference>
<protein>
    <submittedName>
        <fullName evidence="2">Uncharacterized protein</fullName>
    </submittedName>
</protein>
<evidence type="ECO:0000256" key="1">
    <source>
        <dbReference type="SAM" id="MobiDB-lite"/>
    </source>
</evidence>
<feature type="region of interest" description="Disordered" evidence="1">
    <location>
        <begin position="29"/>
        <end position="117"/>
    </location>
</feature>
<accession>A0A4R8QTF0</accession>
<reference evidence="2 3" key="1">
    <citation type="submission" date="2018-11" db="EMBL/GenBank/DDBJ databases">
        <title>Genome sequence and assembly of Colletotrichum spinosum.</title>
        <authorList>
            <person name="Gan P."/>
            <person name="Shirasu K."/>
        </authorList>
    </citation>
    <scope>NUCLEOTIDE SEQUENCE [LARGE SCALE GENOMIC DNA]</scope>
    <source>
        <strain evidence="2 3">CBS 515.97</strain>
    </source>
</reference>
<dbReference type="Proteomes" id="UP000295083">
    <property type="component" value="Unassembled WGS sequence"/>
</dbReference>
<proteinExistence type="predicted"/>
<gene>
    <name evidence="2" type="ORF">C8035_v006334</name>
</gene>
<organism evidence="2 3">
    <name type="scientific">Colletotrichum spinosum</name>
    <dbReference type="NCBI Taxonomy" id="1347390"/>
    <lineage>
        <taxon>Eukaryota</taxon>
        <taxon>Fungi</taxon>
        <taxon>Dikarya</taxon>
        <taxon>Ascomycota</taxon>
        <taxon>Pezizomycotina</taxon>
        <taxon>Sordariomycetes</taxon>
        <taxon>Hypocreomycetidae</taxon>
        <taxon>Glomerellales</taxon>
        <taxon>Glomerellaceae</taxon>
        <taxon>Colletotrichum</taxon>
        <taxon>Colletotrichum orbiculare species complex</taxon>
    </lineage>
</organism>
<evidence type="ECO:0000313" key="2">
    <source>
        <dbReference type="EMBL" id="TDZ39285.1"/>
    </source>
</evidence>
<name>A0A4R8QTF0_9PEZI</name>